<keyword evidence="5" id="KW-1185">Reference proteome</keyword>
<evidence type="ECO:0000313" key="5">
    <source>
        <dbReference type="Proteomes" id="UP000504638"/>
    </source>
</evidence>
<dbReference type="Pfam" id="PF14613">
    <property type="entry name" value="HAM1_C"/>
    <property type="match status" value="1"/>
</dbReference>
<dbReference type="OrthoDB" id="19394at2759"/>
<evidence type="ECO:0000259" key="2">
    <source>
        <dbReference type="Pfam" id="PF14613"/>
    </source>
</evidence>
<dbReference type="PANTHER" id="PTHR31138">
    <property type="entry name" value="CHROMOSOME 19, WHOLE GENOME SHOTGUN SEQUENCE"/>
    <property type="match status" value="1"/>
</dbReference>
<organism evidence="4">
    <name type="scientific">Eremomyces bilateralis CBS 781.70</name>
    <dbReference type="NCBI Taxonomy" id="1392243"/>
    <lineage>
        <taxon>Eukaryota</taxon>
        <taxon>Fungi</taxon>
        <taxon>Dikarya</taxon>
        <taxon>Ascomycota</taxon>
        <taxon>Pezizomycotina</taxon>
        <taxon>Dothideomycetes</taxon>
        <taxon>Dothideomycetes incertae sedis</taxon>
        <taxon>Eremomycetales</taxon>
        <taxon>Eremomycetaceae</taxon>
        <taxon>Eremomyces</taxon>
    </lineage>
</organism>
<dbReference type="InterPro" id="IPR027842">
    <property type="entry name" value="HAM1-like_C"/>
</dbReference>
<protein>
    <submittedName>
        <fullName evidence="4 6">Uncharacterized protein</fullName>
    </submittedName>
</protein>
<reference evidence="4 6" key="1">
    <citation type="submission" date="2020-01" db="EMBL/GenBank/DDBJ databases">
        <authorList>
            <consortium name="DOE Joint Genome Institute"/>
            <person name="Haridas S."/>
            <person name="Albert R."/>
            <person name="Binder M."/>
            <person name="Bloem J."/>
            <person name="Labutti K."/>
            <person name="Salamov A."/>
            <person name="Andreopoulos B."/>
            <person name="Baker S.E."/>
            <person name="Barry K."/>
            <person name="Bills G."/>
            <person name="Bluhm B.H."/>
            <person name="Cannon C."/>
            <person name="Castanera R."/>
            <person name="Culley D.E."/>
            <person name="Daum C."/>
            <person name="Ezra D."/>
            <person name="Gonzalez J.B."/>
            <person name="Henrissat B."/>
            <person name="Kuo A."/>
            <person name="Liang C."/>
            <person name="Lipzen A."/>
            <person name="Lutzoni F."/>
            <person name="Magnuson J."/>
            <person name="Mondo S."/>
            <person name="Nolan M."/>
            <person name="Ohm R."/>
            <person name="Pangilinan J."/>
            <person name="Park H.-J."/>
            <person name="Ramirez L."/>
            <person name="Alfaro M."/>
            <person name="Sun H."/>
            <person name="Tritt A."/>
            <person name="Yoshinaga Y."/>
            <person name="Zwiers L.-H."/>
            <person name="Turgeon B.G."/>
            <person name="Goodwin S.B."/>
            <person name="Spatafora J.W."/>
            <person name="Crous P.W."/>
            <person name="Grigoriev I.V."/>
        </authorList>
    </citation>
    <scope>NUCLEOTIDE SEQUENCE</scope>
    <source>
        <strain evidence="4 6">CBS 781.70</strain>
    </source>
</reference>
<feature type="compositionally biased region" description="Low complexity" evidence="1">
    <location>
        <begin position="238"/>
        <end position="249"/>
    </location>
</feature>
<feature type="region of interest" description="Disordered" evidence="1">
    <location>
        <begin position="845"/>
        <end position="900"/>
    </location>
</feature>
<name>A0A6G1GBZ2_9PEZI</name>
<dbReference type="Gene3D" id="3.15.10.10">
    <property type="entry name" value="Bactericidal permeability-increasing protein, domain 1"/>
    <property type="match status" value="1"/>
</dbReference>
<dbReference type="PANTHER" id="PTHR31138:SF1">
    <property type="entry name" value="PDZ DOMAIN-CONTAINING PROTEIN"/>
    <property type="match status" value="1"/>
</dbReference>
<dbReference type="Proteomes" id="UP000504638">
    <property type="component" value="Unplaced"/>
</dbReference>
<feature type="region of interest" description="Disordered" evidence="1">
    <location>
        <begin position="810"/>
        <end position="830"/>
    </location>
</feature>
<dbReference type="InterPro" id="IPR045967">
    <property type="entry name" value="HAM1-like_N"/>
</dbReference>
<feature type="compositionally biased region" description="Basic and acidic residues" evidence="1">
    <location>
        <begin position="273"/>
        <end position="288"/>
    </location>
</feature>
<feature type="compositionally biased region" description="Polar residues" evidence="1">
    <location>
        <begin position="845"/>
        <end position="854"/>
    </location>
</feature>
<feature type="domain" description="HAM1-like C-terminal" evidence="2">
    <location>
        <begin position="639"/>
        <end position="802"/>
    </location>
</feature>
<dbReference type="GeneID" id="54414814"/>
<feature type="region of interest" description="Disordered" evidence="1">
    <location>
        <begin position="218"/>
        <end position="302"/>
    </location>
</feature>
<sequence>MSTPAVNKPVDIKTKDADVNNKLQLYGIYTALSQGKVPSNKQIDIALNSVIDSNALASPSGKLSPEGRKLVGDLRAVIQKAKLLVLMKNDGNLLQDFIWQTQQFHTGGAKAPGAPVGRETAKQEGEEALEGLRMLGTLLISNGQFRKLLNDAAFLLRSMAGDAASNAATRVNPSQDQLDQIDQPAEDNTWREVPNVSRSSIQDQVRAAYQENKPFGKEEANQAASNAAHAATGTRDPAQGTQIAQQQGAVDAPSGATAATHTLQGAVDQNVPDETKENTKETKKKWQESSRNYLSGKMPKERREQTIWRLKKMVVEIQGHQDYQRAIETLLRLAENYKGHARSMTKEGTSTAKGVHSNDSLSMAEADLKTLIERFANSTSFDDLFDAINQIYRDADNDKQLRGWFQGMDHFVRRCLQEQGFIMQDEANEEWDRLYDHGNYLLRDKYRSHTDRVLDEIKFFSTQFEEDPQNKAFGDSVHKLFSDLANDENGKHALKPHLLKDLTEVIIPGFLENVRYVPIPRIEFSDSQVDVVVENLIIESDNLAPNVVEFTSDNYFRWGRKKIASRNKNQVTLHVSGVQMDLRDVSFYVKRKQGFPSITDTGVADIFLPGDGLSFKIDMETADDLRGRHKFFKVNRVRVDINGFDVKLKRSNHKLLFALVKPLLFKVMRPALTKIIEKQIKDSANQLDGFLYDIHTEAKRAEADYKRNPDPEQARNIYQRYADAANKRFMQGKRKAERAKAATEDKKVNMAVTQQESIFPNIKLPGGISTKATEYKELAGRGEKWESPVFSIGSARETTGVPKISNIRRKGGAAKVQRDRGGQGATGHLGQTAESYRTDANQAFQTNPSAQPQGTGPHGDLVHGNLVQEAMPKEGLAQETLPQGIVPQGSVPHPQASHLP</sequence>
<dbReference type="EMBL" id="ML975151">
    <property type="protein sequence ID" value="KAF1815544.1"/>
    <property type="molecule type" value="Genomic_DNA"/>
</dbReference>
<evidence type="ECO:0000313" key="6">
    <source>
        <dbReference type="RefSeq" id="XP_033537175.1"/>
    </source>
</evidence>
<dbReference type="AlphaFoldDB" id="A0A6G1GBZ2"/>
<feature type="domain" description="HAM1-like N-terminal" evidence="3">
    <location>
        <begin position="2"/>
        <end position="624"/>
    </location>
</feature>
<evidence type="ECO:0000259" key="3">
    <source>
        <dbReference type="Pfam" id="PF19343"/>
    </source>
</evidence>
<accession>A0A6G1GBZ2</accession>
<gene>
    <name evidence="4 6" type="ORF">P152DRAFT_188737</name>
</gene>
<feature type="compositionally biased region" description="Low complexity" evidence="1">
    <location>
        <begin position="221"/>
        <end position="231"/>
    </location>
</feature>
<proteinExistence type="predicted"/>
<dbReference type="RefSeq" id="XP_033537175.1">
    <property type="nucleotide sequence ID" value="XM_033674244.1"/>
</dbReference>
<reference evidence="6" key="2">
    <citation type="submission" date="2020-04" db="EMBL/GenBank/DDBJ databases">
        <authorList>
            <consortium name="NCBI Genome Project"/>
        </authorList>
    </citation>
    <scope>NUCLEOTIDE SEQUENCE</scope>
    <source>
        <strain evidence="6">CBS 781.70</strain>
    </source>
</reference>
<dbReference type="Pfam" id="PF19343">
    <property type="entry name" value="HAM1_N"/>
    <property type="match status" value="1"/>
</dbReference>
<evidence type="ECO:0000313" key="4">
    <source>
        <dbReference type="EMBL" id="KAF1815544.1"/>
    </source>
</evidence>
<reference evidence="6" key="3">
    <citation type="submission" date="2025-04" db="UniProtKB">
        <authorList>
            <consortium name="RefSeq"/>
        </authorList>
    </citation>
    <scope>IDENTIFICATION</scope>
    <source>
        <strain evidence="6">CBS 781.70</strain>
    </source>
</reference>
<evidence type="ECO:0000256" key="1">
    <source>
        <dbReference type="SAM" id="MobiDB-lite"/>
    </source>
</evidence>